<dbReference type="Gene3D" id="2.130.10.10">
    <property type="entry name" value="YVTN repeat-like/Quinoprotein amine dehydrogenase"/>
    <property type="match status" value="2"/>
</dbReference>
<name>A0A2I1DN65_9PROT</name>
<keyword evidence="1" id="KW-0812">Transmembrane</keyword>
<dbReference type="InParanoid" id="A0A2I1DN65"/>
<keyword evidence="1" id="KW-1133">Transmembrane helix</keyword>
<dbReference type="PANTHER" id="PTHR47199:SF2">
    <property type="entry name" value="PHOTOSYSTEM II STABILITY_ASSEMBLY FACTOR HCF136, CHLOROPLASTIC"/>
    <property type="match status" value="1"/>
</dbReference>
<dbReference type="OrthoDB" id="9767885at2"/>
<gene>
    <name evidence="2" type="ORF">B1757_04870</name>
</gene>
<dbReference type="AlphaFoldDB" id="A0A2I1DN65"/>
<keyword evidence="1" id="KW-0472">Membrane</keyword>
<evidence type="ECO:0000313" key="3">
    <source>
        <dbReference type="Proteomes" id="UP000234329"/>
    </source>
</evidence>
<evidence type="ECO:0008006" key="4">
    <source>
        <dbReference type="Google" id="ProtNLM"/>
    </source>
</evidence>
<dbReference type="RefSeq" id="WP_101537253.1">
    <property type="nucleotide sequence ID" value="NZ_MXAV01000017.1"/>
</dbReference>
<dbReference type="PANTHER" id="PTHR47199">
    <property type="entry name" value="PHOTOSYSTEM II STABILITY/ASSEMBLY FACTOR HCF136, CHLOROPLASTIC"/>
    <property type="match status" value="1"/>
</dbReference>
<evidence type="ECO:0000313" key="2">
    <source>
        <dbReference type="EMBL" id="PKY11325.1"/>
    </source>
</evidence>
<feature type="transmembrane region" description="Helical" evidence="1">
    <location>
        <begin position="12"/>
        <end position="32"/>
    </location>
</feature>
<accession>A0A2I1DN65</accession>
<keyword evidence="3" id="KW-1185">Reference proteome</keyword>
<proteinExistence type="predicted"/>
<comment type="caution">
    <text evidence="2">The sequence shown here is derived from an EMBL/GenBank/DDBJ whole genome shotgun (WGS) entry which is preliminary data.</text>
</comment>
<dbReference type="EMBL" id="MXAV01000017">
    <property type="protein sequence ID" value="PKY11325.1"/>
    <property type="molecule type" value="Genomic_DNA"/>
</dbReference>
<dbReference type="SUPFAM" id="SSF110296">
    <property type="entry name" value="Oligoxyloglucan reducing end-specific cellobiohydrolase"/>
    <property type="match status" value="2"/>
</dbReference>
<dbReference type="Proteomes" id="UP000234329">
    <property type="component" value="Unassembled WGS sequence"/>
</dbReference>
<organism evidence="2 3">
    <name type="scientific">Acidithiobacillus marinus</name>
    <dbReference type="NCBI Taxonomy" id="187490"/>
    <lineage>
        <taxon>Bacteria</taxon>
        <taxon>Pseudomonadati</taxon>
        <taxon>Pseudomonadota</taxon>
        <taxon>Acidithiobacillia</taxon>
        <taxon>Acidithiobacillales</taxon>
        <taxon>Acidithiobacillaceae</taxon>
        <taxon>Acidithiobacillus</taxon>
    </lineage>
</organism>
<protein>
    <recommendedName>
        <fullName evidence="4">Photosynthesis system II assembly factor Ycf48/Hcf136-like domain-containing protein</fullName>
    </recommendedName>
</protein>
<dbReference type="InterPro" id="IPR015943">
    <property type="entry name" value="WD40/YVTN_repeat-like_dom_sf"/>
</dbReference>
<sequence>MKKSPSKTAWQYGPVAAAVTAVILVVLCIWGLDNLFSHDYPTVSPEHALIHAPHPKRVLSGPLPTGVVFKVVDFTQASTGYVAGAGVIFETLDGGTDWGRVYHGSVDVSGLEMVSAQVGYAWGQAGNSTTVLKTIDGGAQWAVAGRVPARGIHVASWPTSQVGYVVTLKRDLLKTSNGGETWTILKQPAESVSFVTAAKGWVLERSTVYSTRNGGKSWTSSQLIIPSVPTHRVMIGGEIRSAPDGAVWVMLPGGAGMNQESYTLYRSVSGIHWTAVMARNTAGAGPAPSAAAVSGPGLSPGPMDPVSDHDAFASGMCWACGEAGTWQVVGTTDGGKHWSPPSRPYGALPGLLQSPYSISFPDRTTGYVLATSFSSRQHLTRLYKTTNAGRSWTLISR</sequence>
<reference evidence="2 3" key="1">
    <citation type="submission" date="2017-03" db="EMBL/GenBank/DDBJ databases">
        <title>Draft genime sequence of the acidophilic sulfur-oxidizing bacterium Acidithiobacillus sp. SH, isolated from seawater.</title>
        <authorList>
            <person name="Sharmin S."/>
            <person name="Tokuhisa M."/>
            <person name="Kanao T."/>
            <person name="Kamimura K."/>
        </authorList>
    </citation>
    <scope>NUCLEOTIDE SEQUENCE [LARGE SCALE GENOMIC DNA]</scope>
    <source>
        <strain evidence="2 3">SH</strain>
    </source>
</reference>
<evidence type="ECO:0000256" key="1">
    <source>
        <dbReference type="SAM" id="Phobius"/>
    </source>
</evidence>